<keyword evidence="1" id="KW-0472">Membrane</keyword>
<evidence type="ECO:0000313" key="3">
    <source>
        <dbReference type="Proteomes" id="UP000306631"/>
    </source>
</evidence>
<evidence type="ECO:0000256" key="1">
    <source>
        <dbReference type="SAM" id="Phobius"/>
    </source>
</evidence>
<name>A0A4S2CWE8_STEMA</name>
<dbReference type="Proteomes" id="UP000306631">
    <property type="component" value="Unassembled WGS sequence"/>
</dbReference>
<organism evidence="2 3">
    <name type="scientific">Stenotrophomonas maltophilia</name>
    <name type="common">Pseudomonas maltophilia</name>
    <name type="synonym">Xanthomonas maltophilia</name>
    <dbReference type="NCBI Taxonomy" id="40324"/>
    <lineage>
        <taxon>Bacteria</taxon>
        <taxon>Pseudomonadati</taxon>
        <taxon>Pseudomonadota</taxon>
        <taxon>Gammaproteobacteria</taxon>
        <taxon>Lysobacterales</taxon>
        <taxon>Lysobacteraceae</taxon>
        <taxon>Stenotrophomonas</taxon>
        <taxon>Stenotrophomonas maltophilia group</taxon>
    </lineage>
</organism>
<evidence type="ECO:0008006" key="4">
    <source>
        <dbReference type="Google" id="ProtNLM"/>
    </source>
</evidence>
<proteinExistence type="predicted"/>
<dbReference type="AlphaFoldDB" id="A0A4S2CWE8"/>
<dbReference type="EMBL" id="SRYW01000017">
    <property type="protein sequence ID" value="TGY32373.1"/>
    <property type="molecule type" value="Genomic_DNA"/>
</dbReference>
<keyword evidence="1" id="KW-1133">Transmembrane helix</keyword>
<accession>A0A4S2CWE8</accession>
<keyword evidence="1" id="KW-0812">Transmembrane</keyword>
<reference evidence="2 3" key="1">
    <citation type="submission" date="2019-04" db="EMBL/GenBank/DDBJ databases">
        <title>Microbes associate with the intestines of laboratory mice.</title>
        <authorList>
            <person name="Navarre W."/>
            <person name="Wong E."/>
            <person name="Huang K."/>
            <person name="Tropini C."/>
            <person name="Ng K."/>
            <person name="Yu B."/>
        </authorList>
    </citation>
    <scope>NUCLEOTIDE SEQUENCE [LARGE SCALE GENOMIC DNA]</scope>
    <source>
        <strain evidence="2 3">NM62_B4-13</strain>
    </source>
</reference>
<sequence>MNGVDGVLSMMLVIVGLAAWVNGIAAHVLLVRMDKSHPNVLRRVGIQNVDWWFACLRGVFALAMTQQGLSVPARTRWVLRGVVATYAVLIVYGIVTMLRL</sequence>
<dbReference type="OrthoDB" id="6043231at2"/>
<protein>
    <recommendedName>
        <fullName evidence="4">Transmembrane protein</fullName>
    </recommendedName>
</protein>
<feature type="transmembrane region" description="Helical" evidence="1">
    <location>
        <begin position="6"/>
        <end position="30"/>
    </location>
</feature>
<feature type="transmembrane region" description="Helical" evidence="1">
    <location>
        <begin position="77"/>
        <end position="98"/>
    </location>
</feature>
<comment type="caution">
    <text evidence="2">The sequence shown here is derived from an EMBL/GenBank/DDBJ whole genome shotgun (WGS) entry which is preliminary data.</text>
</comment>
<gene>
    <name evidence="2" type="ORF">E5352_16425</name>
</gene>
<evidence type="ECO:0000313" key="2">
    <source>
        <dbReference type="EMBL" id="TGY32373.1"/>
    </source>
</evidence>